<feature type="non-terminal residue" evidence="1">
    <location>
        <position position="76"/>
    </location>
</feature>
<sequence length="76" mass="8355">MTPVLLGGGICTARTLNLTYPRYLPPPTYLLLPLHRARAEHAEVITPDGHPQSNPARVCYTLRTSLCVQSRVSALD</sequence>
<organism evidence="1 2">
    <name type="scientific">Iphiclides podalirius</name>
    <name type="common">scarce swallowtail</name>
    <dbReference type="NCBI Taxonomy" id="110791"/>
    <lineage>
        <taxon>Eukaryota</taxon>
        <taxon>Metazoa</taxon>
        <taxon>Ecdysozoa</taxon>
        <taxon>Arthropoda</taxon>
        <taxon>Hexapoda</taxon>
        <taxon>Insecta</taxon>
        <taxon>Pterygota</taxon>
        <taxon>Neoptera</taxon>
        <taxon>Endopterygota</taxon>
        <taxon>Lepidoptera</taxon>
        <taxon>Glossata</taxon>
        <taxon>Ditrysia</taxon>
        <taxon>Papilionoidea</taxon>
        <taxon>Papilionidae</taxon>
        <taxon>Papilioninae</taxon>
        <taxon>Iphiclides</taxon>
    </lineage>
</organism>
<name>A0ABN8I1V7_9NEOP</name>
<gene>
    <name evidence="1" type="ORF">IPOD504_LOCUS4376</name>
</gene>
<evidence type="ECO:0000313" key="2">
    <source>
        <dbReference type="Proteomes" id="UP000837857"/>
    </source>
</evidence>
<dbReference type="Proteomes" id="UP000837857">
    <property type="component" value="Chromosome 15"/>
</dbReference>
<keyword evidence="2" id="KW-1185">Reference proteome</keyword>
<evidence type="ECO:0000313" key="1">
    <source>
        <dbReference type="EMBL" id="CAH2043617.1"/>
    </source>
</evidence>
<accession>A0ABN8I1V7</accession>
<reference evidence="1" key="1">
    <citation type="submission" date="2022-03" db="EMBL/GenBank/DDBJ databases">
        <authorList>
            <person name="Martin H S."/>
        </authorList>
    </citation>
    <scope>NUCLEOTIDE SEQUENCE</scope>
</reference>
<protein>
    <recommendedName>
        <fullName evidence="3">Secreted protein</fullName>
    </recommendedName>
</protein>
<dbReference type="EMBL" id="OW152827">
    <property type="protein sequence ID" value="CAH2043617.1"/>
    <property type="molecule type" value="Genomic_DNA"/>
</dbReference>
<evidence type="ECO:0008006" key="3">
    <source>
        <dbReference type="Google" id="ProtNLM"/>
    </source>
</evidence>
<proteinExistence type="predicted"/>